<gene>
    <name evidence="2" type="ORF">AB1Y20_009957</name>
</gene>
<evidence type="ECO:0000313" key="3">
    <source>
        <dbReference type="Proteomes" id="UP001515480"/>
    </source>
</evidence>
<dbReference type="EMBL" id="JBGBPQ010000002">
    <property type="protein sequence ID" value="KAL1528619.1"/>
    <property type="molecule type" value="Genomic_DNA"/>
</dbReference>
<organism evidence="2 3">
    <name type="scientific">Prymnesium parvum</name>
    <name type="common">Toxic golden alga</name>
    <dbReference type="NCBI Taxonomy" id="97485"/>
    <lineage>
        <taxon>Eukaryota</taxon>
        <taxon>Haptista</taxon>
        <taxon>Haptophyta</taxon>
        <taxon>Prymnesiophyceae</taxon>
        <taxon>Prymnesiales</taxon>
        <taxon>Prymnesiaceae</taxon>
        <taxon>Prymnesium</taxon>
    </lineage>
</organism>
<feature type="region of interest" description="Disordered" evidence="1">
    <location>
        <begin position="65"/>
        <end position="141"/>
    </location>
</feature>
<dbReference type="AlphaFoldDB" id="A0AB34K3I7"/>
<feature type="compositionally biased region" description="Basic and acidic residues" evidence="1">
    <location>
        <begin position="122"/>
        <end position="132"/>
    </location>
</feature>
<feature type="compositionally biased region" description="Low complexity" evidence="1">
    <location>
        <begin position="82"/>
        <end position="94"/>
    </location>
</feature>
<accession>A0AB34K3I7</accession>
<name>A0AB34K3I7_PRYPA</name>
<keyword evidence="3" id="KW-1185">Reference proteome</keyword>
<reference evidence="2 3" key="1">
    <citation type="journal article" date="2024" name="Science">
        <title>Giant polyketide synthase enzymes in the biosynthesis of giant marine polyether toxins.</title>
        <authorList>
            <person name="Fallon T.R."/>
            <person name="Shende V.V."/>
            <person name="Wierzbicki I.H."/>
            <person name="Pendleton A.L."/>
            <person name="Watervoot N.F."/>
            <person name="Auber R.P."/>
            <person name="Gonzalez D.J."/>
            <person name="Wisecaver J.H."/>
            <person name="Moore B.S."/>
        </authorList>
    </citation>
    <scope>NUCLEOTIDE SEQUENCE [LARGE SCALE GENOMIC DNA]</scope>
    <source>
        <strain evidence="2 3">12B1</strain>
    </source>
</reference>
<comment type="caution">
    <text evidence="2">The sequence shown here is derived from an EMBL/GenBank/DDBJ whole genome shotgun (WGS) entry which is preliminary data.</text>
</comment>
<dbReference type="Proteomes" id="UP001515480">
    <property type="component" value="Unassembled WGS sequence"/>
</dbReference>
<evidence type="ECO:0000313" key="2">
    <source>
        <dbReference type="EMBL" id="KAL1528619.1"/>
    </source>
</evidence>
<feature type="compositionally biased region" description="Acidic residues" evidence="1">
    <location>
        <begin position="98"/>
        <end position="111"/>
    </location>
</feature>
<evidence type="ECO:0000256" key="1">
    <source>
        <dbReference type="SAM" id="MobiDB-lite"/>
    </source>
</evidence>
<sequence length="141" mass="15614">MWCRIRDSSARTLPASMFSPCTEHGELHWPKDNHRREIRVSAEEEALLRSELLVDVQELANQGEQLSPGWWRQLGDESKAQAGSRGDAGAASSSTLQGEDEVEEGREEMEQDSAILEGVIRGGEDRGGEEVAHAQQVADMR</sequence>
<proteinExistence type="predicted"/>
<protein>
    <submittedName>
        <fullName evidence="2">Uncharacterized protein</fullName>
    </submittedName>
</protein>